<feature type="region of interest" description="Disordered" evidence="1">
    <location>
        <begin position="422"/>
        <end position="443"/>
    </location>
</feature>
<evidence type="ECO:0000256" key="2">
    <source>
        <dbReference type="SAM" id="SignalP"/>
    </source>
</evidence>
<feature type="chain" id="PRO_5031144690" description="PQQ-like domain-containing protein" evidence="2">
    <location>
        <begin position="21"/>
        <end position="443"/>
    </location>
</feature>
<reference evidence="3 4" key="1">
    <citation type="submission" date="2020-07" db="EMBL/GenBank/DDBJ databases">
        <title>Sequencing the genomes of 1000 actinobacteria strains.</title>
        <authorList>
            <person name="Klenk H.-P."/>
        </authorList>
    </citation>
    <scope>NUCLEOTIDE SEQUENCE [LARGE SCALE GENOMIC DNA]</scope>
    <source>
        <strain evidence="3 4">DSM 21349</strain>
    </source>
</reference>
<comment type="caution">
    <text evidence="3">The sequence shown here is derived from an EMBL/GenBank/DDBJ whole genome shotgun (WGS) entry which is preliminary data.</text>
</comment>
<dbReference type="Proteomes" id="UP000580910">
    <property type="component" value="Unassembled WGS sequence"/>
</dbReference>
<evidence type="ECO:0008006" key="5">
    <source>
        <dbReference type="Google" id="ProtNLM"/>
    </source>
</evidence>
<evidence type="ECO:0000256" key="1">
    <source>
        <dbReference type="SAM" id="MobiDB-lite"/>
    </source>
</evidence>
<gene>
    <name evidence="3" type="ORF">FB382_004202</name>
</gene>
<evidence type="ECO:0000313" key="3">
    <source>
        <dbReference type="EMBL" id="MBA8805857.1"/>
    </source>
</evidence>
<dbReference type="Gene3D" id="2.130.10.10">
    <property type="entry name" value="YVTN repeat-like/Quinoprotein amine dehydrogenase"/>
    <property type="match status" value="1"/>
</dbReference>
<name>A0A7W3PBV2_9ACTN</name>
<accession>A0A7W3PBV2</accession>
<sequence length="443" mass="45610">MASRTLRTRSLIGTSLVALALSCGLSSGLSGCSLVKDPAARPRPGGPSVSPTGPVASASPTSAPIAFAEKDQRRFPEEGVRTAAVGRDVVLTMTDSTVVARSLPDLDTAYSLSAAEDRFTDLWTDPPAGVGYTLEVSTDAGSGTAVGREHYAVQRFDLETGEIAETVTATLPQDPGGSASDATARIAGVEGDRVVLDSWVPGAGSSHTAVVVDLANRARPWQARPAQVLTATDDLVVVDTGTTEVAGRVEALDLRTGRRQWAALPGTLGATAVGTTDDTVTIARDDNVFPDATVTRLRLADGTPSRPVPATAWDWSCTPTTGTVTVCTLADNDQGDADRVVGWDLATNRRVWSLPTANRFAPIVTAVRGNLVYGLLDSGQGVVLDGVTGEDVAGDTGGAPMALNDWGGVLLYDGTALFLPATTPSKDGGGDFPTESPTAPPTG</sequence>
<dbReference type="InterPro" id="IPR011047">
    <property type="entry name" value="Quinoprotein_ADH-like_sf"/>
</dbReference>
<keyword evidence="2" id="KW-0732">Signal</keyword>
<dbReference type="InterPro" id="IPR015943">
    <property type="entry name" value="WD40/YVTN_repeat-like_dom_sf"/>
</dbReference>
<evidence type="ECO:0000313" key="4">
    <source>
        <dbReference type="Proteomes" id="UP000580910"/>
    </source>
</evidence>
<dbReference type="EMBL" id="JACGXA010000003">
    <property type="protein sequence ID" value="MBA8805857.1"/>
    <property type="molecule type" value="Genomic_DNA"/>
</dbReference>
<protein>
    <recommendedName>
        <fullName evidence="5">PQQ-like domain-containing protein</fullName>
    </recommendedName>
</protein>
<proteinExistence type="predicted"/>
<dbReference type="AlphaFoldDB" id="A0A7W3PBV2"/>
<feature type="region of interest" description="Disordered" evidence="1">
    <location>
        <begin position="39"/>
        <end position="61"/>
    </location>
</feature>
<dbReference type="RefSeq" id="WP_182541873.1">
    <property type="nucleotide sequence ID" value="NZ_JACGXA010000003.1"/>
</dbReference>
<feature type="signal peptide" evidence="2">
    <location>
        <begin position="1"/>
        <end position="20"/>
    </location>
</feature>
<feature type="compositionally biased region" description="Low complexity" evidence="1">
    <location>
        <begin position="42"/>
        <end position="61"/>
    </location>
</feature>
<dbReference type="SUPFAM" id="SSF50998">
    <property type="entry name" value="Quinoprotein alcohol dehydrogenase-like"/>
    <property type="match status" value="1"/>
</dbReference>
<organism evidence="3 4">
    <name type="scientific">Nocardioides ginsengisegetis</name>
    <dbReference type="NCBI Taxonomy" id="661491"/>
    <lineage>
        <taxon>Bacteria</taxon>
        <taxon>Bacillati</taxon>
        <taxon>Actinomycetota</taxon>
        <taxon>Actinomycetes</taxon>
        <taxon>Propionibacteriales</taxon>
        <taxon>Nocardioidaceae</taxon>
        <taxon>Nocardioides</taxon>
    </lineage>
</organism>
<dbReference type="PROSITE" id="PS51257">
    <property type="entry name" value="PROKAR_LIPOPROTEIN"/>
    <property type="match status" value="1"/>
</dbReference>
<keyword evidence="4" id="KW-1185">Reference proteome</keyword>